<dbReference type="EMBL" id="MU393470">
    <property type="protein sequence ID" value="KAI4865563.1"/>
    <property type="molecule type" value="Genomic_DNA"/>
</dbReference>
<sequence length="160" mass="17555">MGNGTTDGWWMVDGGELGWSLIVIMIAIGEALSSAGFRDRQGTTATRGTTKGPLRDHPANYVLLPRADICQGAGNNHLRSDWKLVTNNLLVRDSCLFPSSRSKFEVDATKTGSDLLSLSRNRSMDAAKVRILSGRQRSRPLKGYNFLIKMAGLKTIINFN</sequence>
<comment type="caution">
    <text evidence="1">The sequence shown here is derived from an EMBL/GenBank/DDBJ whole genome shotgun (WGS) entry which is preliminary data.</text>
</comment>
<protein>
    <submittedName>
        <fullName evidence="1">Uncharacterized protein</fullName>
    </submittedName>
</protein>
<reference evidence="1 2" key="1">
    <citation type="journal article" date="2022" name="New Phytol.">
        <title>Ecological generalism drives hyperdiversity of secondary metabolite gene clusters in xylarialean endophytes.</title>
        <authorList>
            <person name="Franco M.E.E."/>
            <person name="Wisecaver J.H."/>
            <person name="Arnold A.E."/>
            <person name="Ju Y.M."/>
            <person name="Slot J.C."/>
            <person name="Ahrendt S."/>
            <person name="Moore L.P."/>
            <person name="Eastman K.E."/>
            <person name="Scott K."/>
            <person name="Konkel Z."/>
            <person name="Mondo S.J."/>
            <person name="Kuo A."/>
            <person name="Hayes R.D."/>
            <person name="Haridas S."/>
            <person name="Andreopoulos B."/>
            <person name="Riley R."/>
            <person name="LaButti K."/>
            <person name="Pangilinan J."/>
            <person name="Lipzen A."/>
            <person name="Amirebrahimi M."/>
            <person name="Yan J."/>
            <person name="Adam C."/>
            <person name="Keymanesh K."/>
            <person name="Ng V."/>
            <person name="Louie K."/>
            <person name="Northen T."/>
            <person name="Drula E."/>
            <person name="Henrissat B."/>
            <person name="Hsieh H.M."/>
            <person name="Youens-Clark K."/>
            <person name="Lutzoni F."/>
            <person name="Miadlikowska J."/>
            <person name="Eastwood D.C."/>
            <person name="Hamelin R.C."/>
            <person name="Grigoriev I.V."/>
            <person name="U'Ren J.M."/>
        </authorList>
    </citation>
    <scope>NUCLEOTIDE SEQUENCE [LARGE SCALE GENOMIC DNA]</scope>
    <source>
        <strain evidence="1 2">CBS 119005</strain>
    </source>
</reference>
<organism evidence="1 2">
    <name type="scientific">Hypoxylon rubiginosum</name>
    <dbReference type="NCBI Taxonomy" id="110542"/>
    <lineage>
        <taxon>Eukaryota</taxon>
        <taxon>Fungi</taxon>
        <taxon>Dikarya</taxon>
        <taxon>Ascomycota</taxon>
        <taxon>Pezizomycotina</taxon>
        <taxon>Sordariomycetes</taxon>
        <taxon>Xylariomycetidae</taxon>
        <taxon>Xylariales</taxon>
        <taxon>Hypoxylaceae</taxon>
        <taxon>Hypoxylon</taxon>
    </lineage>
</organism>
<keyword evidence="2" id="KW-1185">Reference proteome</keyword>
<proteinExistence type="predicted"/>
<evidence type="ECO:0000313" key="2">
    <source>
        <dbReference type="Proteomes" id="UP001497700"/>
    </source>
</evidence>
<gene>
    <name evidence="1" type="ORF">F4820DRAFT_419936</name>
</gene>
<name>A0ACB9Z248_9PEZI</name>
<dbReference type="Proteomes" id="UP001497700">
    <property type="component" value="Unassembled WGS sequence"/>
</dbReference>
<evidence type="ECO:0000313" key="1">
    <source>
        <dbReference type="EMBL" id="KAI4865563.1"/>
    </source>
</evidence>
<accession>A0ACB9Z248</accession>